<feature type="region of interest" description="Disordered" evidence="6">
    <location>
        <begin position="222"/>
        <end position="260"/>
    </location>
</feature>
<evidence type="ECO:0000259" key="8">
    <source>
        <dbReference type="PROSITE" id="PS50202"/>
    </source>
</evidence>
<protein>
    <submittedName>
        <fullName evidence="10">Vesicle-associated membrane protein-associated protein B-like</fullName>
    </submittedName>
</protein>
<feature type="compositionally biased region" description="Polar residues" evidence="6">
    <location>
        <begin position="133"/>
        <end position="151"/>
    </location>
</feature>
<dbReference type="InterPro" id="IPR013783">
    <property type="entry name" value="Ig-like_fold"/>
</dbReference>
<keyword evidence="9" id="KW-1185">Reference proteome</keyword>
<dbReference type="PIRSF" id="PIRSF019693">
    <property type="entry name" value="VAMP-associated"/>
    <property type="match status" value="1"/>
</dbReference>
<keyword evidence="5 7" id="KW-0472">Membrane</keyword>
<evidence type="ECO:0000256" key="7">
    <source>
        <dbReference type="SAM" id="Phobius"/>
    </source>
</evidence>
<dbReference type="InterPro" id="IPR008962">
    <property type="entry name" value="PapD-like_sf"/>
</dbReference>
<dbReference type="PANTHER" id="PTHR10809">
    <property type="entry name" value="VESICLE-ASSOCIATED MEMBRANE PROTEIN-ASSOCIATED PROTEIN"/>
    <property type="match status" value="1"/>
</dbReference>
<dbReference type="PROSITE" id="PS50202">
    <property type="entry name" value="MSP"/>
    <property type="match status" value="1"/>
</dbReference>
<dbReference type="Pfam" id="PF00635">
    <property type="entry name" value="Motile_Sperm"/>
    <property type="match status" value="1"/>
</dbReference>
<dbReference type="RefSeq" id="XP_013789478.1">
    <property type="nucleotide sequence ID" value="XM_013934024.2"/>
</dbReference>
<proteinExistence type="inferred from homology"/>
<evidence type="ECO:0000256" key="1">
    <source>
        <dbReference type="ARBA" id="ARBA00004211"/>
    </source>
</evidence>
<comment type="similarity">
    <text evidence="2">Belongs to the VAMP-associated protein (VAP) (TC 9.B.17) family.</text>
</comment>
<evidence type="ECO:0000313" key="9">
    <source>
        <dbReference type="Proteomes" id="UP000694941"/>
    </source>
</evidence>
<evidence type="ECO:0000313" key="10">
    <source>
        <dbReference type="RefSeq" id="XP_013789478.1"/>
    </source>
</evidence>
<evidence type="ECO:0000256" key="6">
    <source>
        <dbReference type="SAM" id="MobiDB-lite"/>
    </source>
</evidence>
<keyword evidence="3 7" id="KW-0812">Transmembrane</keyword>
<evidence type="ECO:0000256" key="4">
    <source>
        <dbReference type="ARBA" id="ARBA00022989"/>
    </source>
</evidence>
<gene>
    <name evidence="10" type="primary">LOC106473343</name>
</gene>
<dbReference type="GeneID" id="106473343"/>
<dbReference type="Gene3D" id="2.60.40.10">
    <property type="entry name" value="Immunoglobulins"/>
    <property type="match status" value="1"/>
</dbReference>
<feature type="domain" description="MSP" evidence="8">
    <location>
        <begin position="8"/>
        <end position="125"/>
    </location>
</feature>
<comment type="subcellular location">
    <subcellularLocation>
        <location evidence="1">Membrane</location>
        <topology evidence="1">Single-pass type IV membrane protein</topology>
    </subcellularLocation>
</comment>
<dbReference type="SUPFAM" id="SSF49354">
    <property type="entry name" value="PapD-like"/>
    <property type="match status" value="1"/>
</dbReference>
<evidence type="ECO:0000256" key="5">
    <source>
        <dbReference type="ARBA" id="ARBA00023136"/>
    </source>
</evidence>
<dbReference type="Proteomes" id="UP000694941">
    <property type="component" value="Unplaced"/>
</dbReference>
<accession>A0ABM1BVI0</accession>
<keyword evidence="4 7" id="KW-1133">Transmembrane helix</keyword>
<dbReference type="InterPro" id="IPR000535">
    <property type="entry name" value="MSP_dom"/>
</dbReference>
<evidence type="ECO:0000256" key="2">
    <source>
        <dbReference type="ARBA" id="ARBA00008932"/>
    </source>
</evidence>
<dbReference type="PANTHER" id="PTHR10809:SF6">
    <property type="entry name" value="AT11025P-RELATED"/>
    <property type="match status" value="1"/>
</dbReference>
<organism evidence="9 10">
    <name type="scientific">Limulus polyphemus</name>
    <name type="common">Atlantic horseshoe crab</name>
    <dbReference type="NCBI Taxonomy" id="6850"/>
    <lineage>
        <taxon>Eukaryota</taxon>
        <taxon>Metazoa</taxon>
        <taxon>Ecdysozoa</taxon>
        <taxon>Arthropoda</taxon>
        <taxon>Chelicerata</taxon>
        <taxon>Merostomata</taxon>
        <taxon>Xiphosura</taxon>
        <taxon>Limulidae</taxon>
        <taxon>Limulus</taxon>
    </lineage>
</organism>
<feature type="transmembrane region" description="Helical" evidence="7">
    <location>
        <begin position="270"/>
        <end position="291"/>
    </location>
</feature>
<feature type="region of interest" description="Disordered" evidence="6">
    <location>
        <begin position="133"/>
        <end position="168"/>
    </location>
</feature>
<reference evidence="10" key="1">
    <citation type="submission" date="2025-08" db="UniProtKB">
        <authorList>
            <consortium name="RefSeq"/>
        </authorList>
    </citation>
    <scope>IDENTIFICATION</scope>
    <source>
        <tissue evidence="10">Muscle</tissue>
    </source>
</reference>
<dbReference type="InterPro" id="IPR016763">
    <property type="entry name" value="VAP"/>
</dbReference>
<evidence type="ECO:0000256" key="3">
    <source>
        <dbReference type="ARBA" id="ARBA00022692"/>
    </source>
</evidence>
<name>A0ABM1BVI0_LIMPO</name>
<sequence>MTEKLQQILILDPQSELHFNGPFTGVTTLQLKLFNPSERRVCFKVKTTAPKRYCVRPNSGLLEPKQTVHVAIMLQPFDYDPSEKNKHKFMVQTMFAPEGDVNLETLWKEANTENLMDSKLRCVFHLPSDSTTPNNLDTSTVGQADETTPVTKITPDPSPKPSPKYVDKEKATYETEQYTDDKVICMKTSNVIVDGELRKYQEECKRLKDDIIQLQQENSKLQEESLRQRGCRSTVGGETHSSLKTSPRLAHPTGSPTTSCQESQQIQQNYIIYIGIVFGGYLLGLIFGKFLL</sequence>